<reference evidence="4 5" key="1">
    <citation type="submission" date="2020-12" db="EMBL/GenBank/DDBJ databases">
        <title>Effect of drift, selection, and recombination on the evolution of hybrid genomes in Candida yeast pathogens.</title>
        <authorList>
            <person name="Mixao V."/>
            <person name="Ksiezopolska E."/>
            <person name="Saus E."/>
            <person name="Boekhout T."/>
            <person name="Gacser A."/>
            <person name="Gabaldon T."/>
        </authorList>
    </citation>
    <scope>NUCLEOTIDE SEQUENCE [LARGE SCALE GENOMIC DNA]</scope>
    <source>
        <strain evidence="4 5">BP57</strain>
    </source>
</reference>
<evidence type="ECO:0000313" key="5">
    <source>
        <dbReference type="Proteomes" id="UP000669133"/>
    </source>
</evidence>
<evidence type="ECO:0000256" key="2">
    <source>
        <dbReference type="SAM" id="MobiDB-lite"/>
    </source>
</evidence>
<dbReference type="Pfam" id="PF00076">
    <property type="entry name" value="RRM_1"/>
    <property type="match status" value="1"/>
</dbReference>
<dbReference type="SMART" id="SM00360">
    <property type="entry name" value="RRM"/>
    <property type="match status" value="1"/>
</dbReference>
<comment type="caution">
    <text evidence="4">The sequence shown here is derived from an EMBL/GenBank/DDBJ whole genome shotgun (WGS) entry which is preliminary data.</text>
</comment>
<feature type="region of interest" description="Disordered" evidence="2">
    <location>
        <begin position="227"/>
        <end position="247"/>
    </location>
</feature>
<evidence type="ECO:0000313" key="4">
    <source>
        <dbReference type="EMBL" id="KAG5417389.1"/>
    </source>
</evidence>
<name>A0A8H7ZBV0_9ASCO</name>
<dbReference type="GO" id="GO:0003723">
    <property type="term" value="F:RNA binding"/>
    <property type="evidence" value="ECO:0007669"/>
    <property type="project" value="UniProtKB-UniRule"/>
</dbReference>
<dbReference type="OrthoDB" id="439808at2759"/>
<dbReference type="InterPro" id="IPR012677">
    <property type="entry name" value="Nucleotide-bd_a/b_plait_sf"/>
</dbReference>
<proteinExistence type="predicted"/>
<feature type="compositionally biased region" description="Polar residues" evidence="2">
    <location>
        <begin position="277"/>
        <end position="300"/>
    </location>
</feature>
<gene>
    <name evidence="4" type="ORF">I9W82_005022</name>
</gene>
<dbReference type="Gene3D" id="3.30.70.330">
    <property type="match status" value="1"/>
</dbReference>
<dbReference type="PROSITE" id="PS50102">
    <property type="entry name" value="RRM"/>
    <property type="match status" value="1"/>
</dbReference>
<feature type="region of interest" description="Disordered" evidence="2">
    <location>
        <begin position="260"/>
        <end position="300"/>
    </location>
</feature>
<dbReference type="RefSeq" id="XP_067546505.1">
    <property type="nucleotide sequence ID" value="XM_067694157.1"/>
</dbReference>
<organism evidence="4 5">
    <name type="scientific">Candida metapsilosis</name>
    <dbReference type="NCBI Taxonomy" id="273372"/>
    <lineage>
        <taxon>Eukaryota</taxon>
        <taxon>Fungi</taxon>
        <taxon>Dikarya</taxon>
        <taxon>Ascomycota</taxon>
        <taxon>Saccharomycotina</taxon>
        <taxon>Pichiomycetes</taxon>
        <taxon>Debaryomycetaceae</taxon>
        <taxon>Candida/Lodderomyces clade</taxon>
        <taxon>Candida</taxon>
    </lineage>
</organism>
<dbReference type="SUPFAM" id="SSF54928">
    <property type="entry name" value="RNA-binding domain, RBD"/>
    <property type="match status" value="1"/>
</dbReference>
<feature type="domain" description="RRM" evidence="3">
    <location>
        <begin position="11"/>
        <end position="94"/>
    </location>
</feature>
<accession>A0A8H7ZBV0</accession>
<dbReference type="InterPro" id="IPR000504">
    <property type="entry name" value="RRM_dom"/>
</dbReference>
<dbReference type="GeneID" id="93653651"/>
<dbReference type="EMBL" id="JAEOAQ010000007">
    <property type="protein sequence ID" value="KAG5417389.1"/>
    <property type="molecule type" value="Genomic_DNA"/>
</dbReference>
<keyword evidence="5" id="KW-1185">Reference proteome</keyword>
<protein>
    <submittedName>
        <fullName evidence="4">RRT5</fullName>
    </submittedName>
</protein>
<keyword evidence="1" id="KW-0694">RNA-binding</keyword>
<dbReference type="Proteomes" id="UP000669133">
    <property type="component" value="Unassembled WGS sequence"/>
</dbReference>
<dbReference type="InterPro" id="IPR035979">
    <property type="entry name" value="RBD_domain_sf"/>
</dbReference>
<sequence length="300" mass="33401">MPSEHQPIGPFRVYLKNLHYLVNEEDLYALFEKYDPVSILVPTYTVKFNKSGKRKSFCCAYVELRSPEQVELAVKEFDGIVYHEKKLIAKPFTPYSPSHRSWLGSKSPRIQSEGVNAQNELSIAQTGEPDVPNDEGNENDQLSIKSKILIQARGEFTSVAVETFLKDYKPTDVYICKSKKSILDPLTLTGPYYSAVATVDSSTKSLDQIIKSLKTKKLMGKRVKMKPATQENAKQIEKSAISYDSREPSIEGHVASLNTENEQASSSAVHMDLDSPDPTSMIVSPGSTLSSNFNARINSP</sequence>
<evidence type="ECO:0000259" key="3">
    <source>
        <dbReference type="PROSITE" id="PS50102"/>
    </source>
</evidence>
<dbReference type="AlphaFoldDB" id="A0A8H7ZBV0"/>
<evidence type="ECO:0000256" key="1">
    <source>
        <dbReference type="PROSITE-ProRule" id="PRU00176"/>
    </source>
</evidence>